<dbReference type="InterPro" id="IPR051379">
    <property type="entry name" value="C-type_Lectin_Receptor_IMM"/>
</dbReference>
<evidence type="ECO:0000256" key="2">
    <source>
        <dbReference type="ARBA" id="ARBA00023157"/>
    </source>
</evidence>
<dbReference type="Pfam" id="PF00059">
    <property type="entry name" value="Lectin_C"/>
    <property type="match status" value="1"/>
</dbReference>
<dbReference type="AlphaFoldDB" id="A0AAV7V2L3"/>
<dbReference type="InterPro" id="IPR001304">
    <property type="entry name" value="C-type_lectin-like"/>
</dbReference>
<dbReference type="Gene3D" id="3.10.100.10">
    <property type="entry name" value="Mannose-Binding Protein A, subunit A"/>
    <property type="match status" value="1"/>
</dbReference>
<reference evidence="4" key="1">
    <citation type="journal article" date="2022" name="bioRxiv">
        <title>Sequencing and chromosome-scale assembly of the giantPleurodeles waltlgenome.</title>
        <authorList>
            <person name="Brown T."/>
            <person name="Elewa A."/>
            <person name="Iarovenko S."/>
            <person name="Subramanian E."/>
            <person name="Araus A.J."/>
            <person name="Petzold A."/>
            <person name="Susuki M."/>
            <person name="Suzuki K.-i.T."/>
            <person name="Hayashi T."/>
            <person name="Toyoda A."/>
            <person name="Oliveira C."/>
            <person name="Osipova E."/>
            <person name="Leigh N.D."/>
            <person name="Simon A."/>
            <person name="Yun M.H."/>
        </authorList>
    </citation>
    <scope>NUCLEOTIDE SEQUENCE</scope>
    <source>
        <strain evidence="4">20211129_DDA</strain>
        <tissue evidence="4">Liver</tissue>
    </source>
</reference>
<evidence type="ECO:0000313" key="4">
    <source>
        <dbReference type="EMBL" id="KAJ1195695.1"/>
    </source>
</evidence>
<keyword evidence="5" id="KW-1185">Reference proteome</keyword>
<comment type="caution">
    <text evidence="4">The sequence shown here is derived from an EMBL/GenBank/DDBJ whole genome shotgun (WGS) entry which is preliminary data.</text>
</comment>
<dbReference type="PANTHER" id="PTHR46746">
    <property type="entry name" value="KILLER CELL LECTIN-LIKE RECEPTOR SUBFAMILY F MEMBER 2"/>
    <property type="match status" value="1"/>
</dbReference>
<protein>
    <recommendedName>
        <fullName evidence="3">C-type lectin domain-containing protein</fullName>
    </recommendedName>
</protein>
<feature type="domain" description="C-type lectin" evidence="3">
    <location>
        <begin position="15"/>
        <end position="90"/>
    </location>
</feature>
<dbReference type="PROSITE" id="PS50041">
    <property type="entry name" value="C_TYPE_LECTIN_2"/>
    <property type="match status" value="1"/>
</dbReference>
<keyword evidence="1" id="KW-0430">Lectin</keyword>
<dbReference type="InterPro" id="IPR016187">
    <property type="entry name" value="CTDL_fold"/>
</dbReference>
<evidence type="ECO:0000259" key="3">
    <source>
        <dbReference type="PROSITE" id="PS50041"/>
    </source>
</evidence>
<dbReference type="InterPro" id="IPR016186">
    <property type="entry name" value="C-type_lectin-like/link_sf"/>
</dbReference>
<organism evidence="4 5">
    <name type="scientific">Pleurodeles waltl</name>
    <name type="common">Iberian ribbed newt</name>
    <dbReference type="NCBI Taxonomy" id="8319"/>
    <lineage>
        <taxon>Eukaryota</taxon>
        <taxon>Metazoa</taxon>
        <taxon>Chordata</taxon>
        <taxon>Craniata</taxon>
        <taxon>Vertebrata</taxon>
        <taxon>Euteleostomi</taxon>
        <taxon>Amphibia</taxon>
        <taxon>Batrachia</taxon>
        <taxon>Caudata</taxon>
        <taxon>Salamandroidea</taxon>
        <taxon>Salamandridae</taxon>
        <taxon>Pleurodelinae</taxon>
        <taxon>Pleurodeles</taxon>
    </lineage>
</organism>
<dbReference type="PANTHER" id="PTHR46746:SF9">
    <property type="entry name" value="CD209 ANTIGEN-LIKE PROTEIN C-LIKE"/>
    <property type="match status" value="1"/>
</dbReference>
<dbReference type="SUPFAM" id="SSF56436">
    <property type="entry name" value="C-type lectin-like"/>
    <property type="match status" value="1"/>
</dbReference>
<accession>A0AAV7V2L3</accession>
<dbReference type="EMBL" id="JANPWB010000004">
    <property type="protein sequence ID" value="KAJ1195695.1"/>
    <property type="molecule type" value="Genomic_DNA"/>
</dbReference>
<evidence type="ECO:0000313" key="5">
    <source>
        <dbReference type="Proteomes" id="UP001066276"/>
    </source>
</evidence>
<keyword evidence="2" id="KW-1015">Disulfide bond</keyword>
<dbReference type="Proteomes" id="UP001066276">
    <property type="component" value="Chromosome 2_2"/>
</dbReference>
<gene>
    <name evidence="4" type="ORF">NDU88_004963</name>
</gene>
<name>A0AAV7V2L3_PLEWA</name>
<sequence>MRNPLSSSVSAGIAWSPGCYFFFEEFKSWNSSQEYCASRFSDLITIDDQNEKDLVETVAKNSLYTWIGLRYSDITMDWRWMNGSRLQTGR</sequence>
<proteinExistence type="predicted"/>
<dbReference type="GO" id="GO:0030246">
    <property type="term" value="F:carbohydrate binding"/>
    <property type="evidence" value="ECO:0007669"/>
    <property type="project" value="UniProtKB-KW"/>
</dbReference>
<evidence type="ECO:0000256" key="1">
    <source>
        <dbReference type="ARBA" id="ARBA00022734"/>
    </source>
</evidence>